<dbReference type="PANTHER" id="PTHR33974:SF2">
    <property type="entry name" value="VASCULAR-RELATED UNKNOWN PROTEIN 1"/>
    <property type="match status" value="1"/>
</dbReference>
<accession>A0A803M826</accession>
<reference evidence="2" key="1">
    <citation type="journal article" date="2017" name="Nature">
        <title>The genome of Chenopodium quinoa.</title>
        <authorList>
            <person name="Jarvis D.E."/>
            <person name="Ho Y.S."/>
            <person name="Lightfoot D.J."/>
            <person name="Schmoeckel S.M."/>
            <person name="Li B."/>
            <person name="Borm T.J.A."/>
            <person name="Ohyanagi H."/>
            <person name="Mineta K."/>
            <person name="Michell C.T."/>
            <person name="Saber N."/>
            <person name="Kharbatia N.M."/>
            <person name="Rupper R.R."/>
            <person name="Sharp A.R."/>
            <person name="Dally N."/>
            <person name="Boughton B.A."/>
            <person name="Woo Y.H."/>
            <person name="Gao G."/>
            <person name="Schijlen E.G.W.M."/>
            <person name="Guo X."/>
            <person name="Momin A.A."/>
            <person name="Negrao S."/>
            <person name="Al-Babili S."/>
            <person name="Gehring C."/>
            <person name="Roessner U."/>
            <person name="Jung C."/>
            <person name="Murphy K."/>
            <person name="Arold S.T."/>
            <person name="Gojobori T."/>
            <person name="van der Linden C.G."/>
            <person name="van Loo E.N."/>
            <person name="Jellen E.N."/>
            <person name="Maughan P.J."/>
            <person name="Tester M."/>
        </authorList>
    </citation>
    <scope>NUCLEOTIDE SEQUENCE [LARGE SCALE GENOMIC DNA]</scope>
    <source>
        <strain evidence="2">cv. PI 614886</strain>
    </source>
</reference>
<proteinExistence type="predicted"/>
<evidence type="ECO:0000313" key="3">
    <source>
        <dbReference type="Proteomes" id="UP000596660"/>
    </source>
</evidence>
<dbReference type="Gramene" id="AUR62025052-RA">
    <property type="protein sequence ID" value="AUR62025052-RA:cds"/>
    <property type="gene ID" value="AUR62025052"/>
</dbReference>
<dbReference type="GO" id="GO:0010089">
    <property type="term" value="P:xylem development"/>
    <property type="evidence" value="ECO:0007669"/>
    <property type="project" value="InterPro"/>
</dbReference>
<organism evidence="2 3">
    <name type="scientific">Chenopodium quinoa</name>
    <name type="common">Quinoa</name>
    <dbReference type="NCBI Taxonomy" id="63459"/>
    <lineage>
        <taxon>Eukaryota</taxon>
        <taxon>Viridiplantae</taxon>
        <taxon>Streptophyta</taxon>
        <taxon>Embryophyta</taxon>
        <taxon>Tracheophyta</taxon>
        <taxon>Spermatophyta</taxon>
        <taxon>Magnoliopsida</taxon>
        <taxon>eudicotyledons</taxon>
        <taxon>Gunneridae</taxon>
        <taxon>Pentapetalae</taxon>
        <taxon>Caryophyllales</taxon>
        <taxon>Chenopodiaceae</taxon>
        <taxon>Chenopodioideae</taxon>
        <taxon>Atripliceae</taxon>
        <taxon>Chenopodium</taxon>
    </lineage>
</organism>
<sequence length="153" mass="16995">MENSVSSSLYKVITTSEPNLEEDSVPEESGWTQYIEDFEAYNKEGYVHENSTSCSSYMSYSMVSDAGSGPEWKNKYSINPAGGCNSFGVLQKMPKKLNFKKKIPFDDSLEDTASSPVNSPKITSFFKRMDINSRKMDSDNGSPMVKLSLLPPG</sequence>
<dbReference type="PANTHER" id="PTHR33974">
    <property type="entry name" value="VASCULAR-RELATED UNKNOWN PROTEIN 1-RELATED"/>
    <property type="match status" value="1"/>
</dbReference>
<dbReference type="Proteomes" id="UP000596660">
    <property type="component" value="Unplaced"/>
</dbReference>
<protein>
    <submittedName>
        <fullName evidence="2">Uncharacterized protein</fullName>
    </submittedName>
</protein>
<keyword evidence="3" id="KW-1185">Reference proteome</keyword>
<dbReference type="AlphaFoldDB" id="A0A803M826"/>
<dbReference type="OMA" id="AWKFSHH"/>
<dbReference type="EnsemblPlants" id="AUR62025052-RA">
    <property type="protein sequence ID" value="AUR62025052-RA:cds"/>
    <property type="gene ID" value="AUR62025052"/>
</dbReference>
<evidence type="ECO:0000313" key="2">
    <source>
        <dbReference type="EnsemblPlants" id="AUR62025052-RA:cds"/>
    </source>
</evidence>
<name>A0A803M826_CHEQI</name>
<evidence type="ECO:0000256" key="1">
    <source>
        <dbReference type="SAM" id="MobiDB-lite"/>
    </source>
</evidence>
<reference evidence="2" key="2">
    <citation type="submission" date="2021-03" db="UniProtKB">
        <authorList>
            <consortium name="EnsemblPlants"/>
        </authorList>
    </citation>
    <scope>IDENTIFICATION</scope>
</reference>
<feature type="region of interest" description="Disordered" evidence="1">
    <location>
        <begin position="134"/>
        <end position="153"/>
    </location>
</feature>
<dbReference type="InterPro" id="IPR039280">
    <property type="entry name" value="VUP"/>
</dbReference>